<dbReference type="InterPro" id="IPR004314">
    <property type="entry name" value="Neprosin"/>
</dbReference>
<feature type="chain" id="PRO_5040491869" description="Neprosin PEP catalytic domain-containing protein" evidence="1">
    <location>
        <begin position="38"/>
        <end position="352"/>
    </location>
</feature>
<keyword evidence="1" id="KW-0732">Signal</keyword>
<evidence type="ECO:0000313" key="4">
    <source>
        <dbReference type="Proteomes" id="UP001153076"/>
    </source>
</evidence>
<gene>
    <name evidence="3" type="ORF">Cgig2_002413</name>
</gene>
<sequence length="352" mass="39327">MYKASVDAAPVHKMAMAHRGKFYFLATLMLLSHCVDATRELHGKNGPEFAVKTIQMRPTARPKRVSNNNNNNSFSNEIPMDMNMIRLKDGGCPPGTVPIRRMNQKEEYLRNEENIDGTVFAVGQTKGSPWRKYYGVGGTISIYNPKVVQGQYSSAEIILRGTSDTIIAGWTVNPIKYKDNLTRFFIYSVANGLHCFNSECGFIIVRSDIPLDFVMSPVSTRGGKIYTNLFFVYQDAMNGNWWLEVGLDPIVLGFWPKMIFEGLKNSATYAACGGEVYSPASITPPPEMGAGHYPDFAPDMVNDAFCKEFIVVDDAHNIVDAACTEKYTDDPNYGVFDNHMRDHQHIVSFGGH</sequence>
<evidence type="ECO:0000313" key="3">
    <source>
        <dbReference type="EMBL" id="KAJ8449281.1"/>
    </source>
</evidence>
<dbReference type="PANTHER" id="PTHR31589">
    <property type="entry name" value="PROTEIN, PUTATIVE (DUF239)-RELATED-RELATED"/>
    <property type="match status" value="1"/>
</dbReference>
<evidence type="ECO:0000256" key="1">
    <source>
        <dbReference type="SAM" id="SignalP"/>
    </source>
</evidence>
<dbReference type="OrthoDB" id="1858978at2759"/>
<keyword evidence="4" id="KW-1185">Reference proteome</keyword>
<comment type="caution">
    <text evidence="3">The sequence shown here is derived from an EMBL/GenBank/DDBJ whole genome shotgun (WGS) entry which is preliminary data.</text>
</comment>
<dbReference type="AlphaFoldDB" id="A0A9Q1QPT0"/>
<organism evidence="3 4">
    <name type="scientific">Carnegiea gigantea</name>
    <dbReference type="NCBI Taxonomy" id="171969"/>
    <lineage>
        <taxon>Eukaryota</taxon>
        <taxon>Viridiplantae</taxon>
        <taxon>Streptophyta</taxon>
        <taxon>Embryophyta</taxon>
        <taxon>Tracheophyta</taxon>
        <taxon>Spermatophyta</taxon>
        <taxon>Magnoliopsida</taxon>
        <taxon>eudicotyledons</taxon>
        <taxon>Gunneridae</taxon>
        <taxon>Pentapetalae</taxon>
        <taxon>Caryophyllales</taxon>
        <taxon>Cactineae</taxon>
        <taxon>Cactaceae</taxon>
        <taxon>Cactoideae</taxon>
        <taxon>Echinocereeae</taxon>
        <taxon>Carnegiea</taxon>
    </lineage>
</organism>
<dbReference type="Pfam" id="PF03080">
    <property type="entry name" value="Neprosin"/>
    <property type="match status" value="1"/>
</dbReference>
<dbReference type="InterPro" id="IPR053168">
    <property type="entry name" value="Glutamic_endopeptidase"/>
</dbReference>
<dbReference type="PANTHER" id="PTHR31589:SF235">
    <property type="entry name" value="PROTEIN, PUTATIVE (DUF239)-RELATED"/>
    <property type="match status" value="1"/>
</dbReference>
<dbReference type="EMBL" id="JAKOGI010000022">
    <property type="protein sequence ID" value="KAJ8449281.1"/>
    <property type="molecule type" value="Genomic_DNA"/>
</dbReference>
<reference evidence="3" key="1">
    <citation type="submission" date="2022-04" db="EMBL/GenBank/DDBJ databases">
        <title>Carnegiea gigantea Genome sequencing and assembly v2.</title>
        <authorList>
            <person name="Copetti D."/>
            <person name="Sanderson M.J."/>
            <person name="Burquez A."/>
            <person name="Wojciechowski M.F."/>
        </authorList>
    </citation>
    <scope>NUCLEOTIDE SEQUENCE</scope>
    <source>
        <strain evidence="3">SGP5-SGP5p</strain>
        <tissue evidence="3">Aerial part</tissue>
    </source>
</reference>
<feature type="domain" description="Neprosin PEP catalytic" evidence="2">
    <location>
        <begin position="112"/>
        <end position="352"/>
    </location>
</feature>
<name>A0A9Q1QPT0_9CARY</name>
<dbReference type="Proteomes" id="UP001153076">
    <property type="component" value="Unassembled WGS sequence"/>
</dbReference>
<accession>A0A9Q1QPT0</accession>
<protein>
    <recommendedName>
        <fullName evidence="2">Neprosin PEP catalytic domain-containing protein</fullName>
    </recommendedName>
</protein>
<evidence type="ECO:0000259" key="2">
    <source>
        <dbReference type="PROSITE" id="PS52045"/>
    </source>
</evidence>
<proteinExistence type="predicted"/>
<feature type="signal peptide" evidence="1">
    <location>
        <begin position="1"/>
        <end position="37"/>
    </location>
</feature>
<dbReference type="PROSITE" id="PS52045">
    <property type="entry name" value="NEPROSIN_PEP_CD"/>
    <property type="match status" value="1"/>
</dbReference>